<dbReference type="Pfam" id="PF08245">
    <property type="entry name" value="Mur_ligase_M"/>
    <property type="match status" value="1"/>
</dbReference>
<evidence type="ECO:0000313" key="7">
    <source>
        <dbReference type="EMBL" id="MBC5736751.1"/>
    </source>
</evidence>
<feature type="binding site" evidence="3">
    <location>
        <position position="42"/>
    </location>
    <ligand>
        <name>UDP-N-acetyl-alpha-D-muramoyl-L-alanyl-D-glutamate</name>
        <dbReference type="ChEBI" id="CHEBI:83900"/>
    </ligand>
</feature>
<comment type="caution">
    <text evidence="3">Lacks conserved residue(s) required for the propagation of feature annotation.</text>
</comment>
<dbReference type="InterPro" id="IPR013221">
    <property type="entry name" value="Mur_ligase_cen"/>
</dbReference>
<keyword evidence="3 7" id="KW-0436">Ligase</keyword>
<dbReference type="InterPro" id="IPR036565">
    <property type="entry name" value="Mur-like_cat_sf"/>
</dbReference>
<dbReference type="NCBIfam" id="TIGR01085">
    <property type="entry name" value="murE"/>
    <property type="match status" value="1"/>
</dbReference>
<keyword evidence="3" id="KW-0067">ATP-binding</keyword>
<dbReference type="Gene3D" id="3.40.1190.10">
    <property type="entry name" value="Mur-like, catalytic domain"/>
    <property type="match status" value="1"/>
</dbReference>
<accession>A0A8J6JC34</accession>
<dbReference type="Gene3D" id="3.90.190.20">
    <property type="entry name" value="Mur ligase, C-terminal domain"/>
    <property type="match status" value="1"/>
</dbReference>
<feature type="binding site" evidence="3">
    <location>
        <position position="201"/>
    </location>
    <ligand>
        <name>UDP-N-acetyl-alpha-D-muramoyl-L-alanyl-D-glutamate</name>
        <dbReference type="ChEBI" id="CHEBI:83900"/>
    </ligand>
</feature>
<dbReference type="HAMAP" id="MF_00208">
    <property type="entry name" value="MurE"/>
    <property type="match status" value="1"/>
</dbReference>
<feature type="modified residue" description="N6-carboxylysine" evidence="3">
    <location>
        <position position="235"/>
    </location>
</feature>
<reference evidence="7" key="1">
    <citation type="submission" date="2020-08" db="EMBL/GenBank/DDBJ databases">
        <title>Genome public.</title>
        <authorList>
            <person name="Liu C."/>
            <person name="Sun Q."/>
        </authorList>
    </citation>
    <scope>NUCLEOTIDE SEQUENCE</scope>
    <source>
        <strain evidence="7">NSJ-52</strain>
    </source>
</reference>
<feature type="binding site" evidence="3">
    <location>
        <begin position="119"/>
        <end position="125"/>
    </location>
    <ligand>
        <name>ATP</name>
        <dbReference type="ChEBI" id="CHEBI:30616"/>
    </ligand>
</feature>
<keyword evidence="3" id="KW-0547">Nucleotide-binding</keyword>
<dbReference type="UniPathway" id="UPA00219"/>
<evidence type="ECO:0000313" key="8">
    <source>
        <dbReference type="Proteomes" id="UP000607645"/>
    </source>
</evidence>
<evidence type="ECO:0000256" key="4">
    <source>
        <dbReference type="RuleBase" id="RU004135"/>
    </source>
</evidence>
<feature type="domain" description="Mur ligase C-terminal" evidence="5">
    <location>
        <begin position="345"/>
        <end position="474"/>
    </location>
</feature>
<comment type="similarity">
    <text evidence="2 3">Belongs to the MurCDEF family. MurE subfamily.</text>
</comment>
<keyword evidence="3" id="KW-0963">Cytoplasm</keyword>
<dbReference type="InterPro" id="IPR005761">
    <property type="entry name" value="UDP-N-AcMur-Glu-dNH2Pim_ligase"/>
</dbReference>
<comment type="caution">
    <text evidence="7">The sequence shown here is derived from an EMBL/GenBank/DDBJ whole genome shotgun (WGS) entry which is preliminary data.</text>
</comment>
<dbReference type="GO" id="GO:0016881">
    <property type="term" value="F:acid-amino acid ligase activity"/>
    <property type="evidence" value="ECO:0007669"/>
    <property type="project" value="UniProtKB-UniRule"/>
</dbReference>
<evidence type="ECO:0000256" key="2">
    <source>
        <dbReference type="ARBA" id="ARBA00005898"/>
    </source>
</evidence>
<dbReference type="SUPFAM" id="SSF63418">
    <property type="entry name" value="MurE/MurF N-terminal domain"/>
    <property type="match status" value="1"/>
</dbReference>
<dbReference type="EMBL" id="JACOPQ010000004">
    <property type="protein sequence ID" value="MBC5736751.1"/>
    <property type="molecule type" value="Genomic_DNA"/>
</dbReference>
<organism evidence="7 8">
    <name type="scientific">Lawsonibacter faecis</name>
    <dbReference type="NCBI Taxonomy" id="2763052"/>
    <lineage>
        <taxon>Bacteria</taxon>
        <taxon>Bacillati</taxon>
        <taxon>Bacillota</taxon>
        <taxon>Clostridia</taxon>
        <taxon>Eubacteriales</taxon>
        <taxon>Oscillospiraceae</taxon>
        <taxon>Lawsonibacter</taxon>
    </lineage>
</organism>
<dbReference type="Gene3D" id="3.40.1390.10">
    <property type="entry name" value="MurE/MurF, N-terminal domain"/>
    <property type="match status" value="1"/>
</dbReference>
<gene>
    <name evidence="3" type="primary">murE</name>
    <name evidence="7" type="ORF">H8S62_06970</name>
</gene>
<keyword evidence="8" id="KW-1185">Reference proteome</keyword>
<keyword evidence="3 4" id="KW-0573">Peptidoglycan synthesis</keyword>
<dbReference type="SUPFAM" id="SSF53244">
    <property type="entry name" value="MurD-like peptide ligases, peptide-binding domain"/>
    <property type="match status" value="1"/>
</dbReference>
<dbReference type="GO" id="GO:0071555">
    <property type="term" value="P:cell wall organization"/>
    <property type="evidence" value="ECO:0007669"/>
    <property type="project" value="UniProtKB-KW"/>
</dbReference>
<dbReference type="GO" id="GO:0000287">
    <property type="term" value="F:magnesium ion binding"/>
    <property type="evidence" value="ECO:0007669"/>
    <property type="project" value="UniProtKB-UniRule"/>
</dbReference>
<dbReference type="InterPro" id="IPR004101">
    <property type="entry name" value="Mur_ligase_C"/>
</dbReference>
<dbReference type="Proteomes" id="UP000607645">
    <property type="component" value="Unassembled WGS sequence"/>
</dbReference>
<name>A0A8J6JC34_9FIRM</name>
<dbReference type="GO" id="GO:0005737">
    <property type="term" value="C:cytoplasm"/>
    <property type="evidence" value="ECO:0007669"/>
    <property type="project" value="UniProtKB-SubCell"/>
</dbReference>
<dbReference type="SUPFAM" id="SSF53623">
    <property type="entry name" value="MurD-like peptide ligases, catalytic domain"/>
    <property type="match status" value="1"/>
</dbReference>
<dbReference type="PANTHER" id="PTHR23135">
    <property type="entry name" value="MUR LIGASE FAMILY MEMBER"/>
    <property type="match status" value="1"/>
</dbReference>
<dbReference type="PANTHER" id="PTHR23135:SF4">
    <property type="entry name" value="UDP-N-ACETYLMURAMOYL-L-ALANYL-D-GLUTAMATE--2,6-DIAMINOPIMELATE LIGASE MURE HOMOLOG, CHLOROPLASTIC"/>
    <property type="match status" value="1"/>
</dbReference>
<evidence type="ECO:0000259" key="6">
    <source>
        <dbReference type="Pfam" id="PF08245"/>
    </source>
</evidence>
<feature type="binding site" evidence="3">
    <location>
        <position position="193"/>
    </location>
    <ligand>
        <name>UDP-N-acetyl-alpha-D-muramoyl-L-alanyl-D-glutamate</name>
        <dbReference type="ChEBI" id="CHEBI:83900"/>
    </ligand>
</feature>
<dbReference type="GO" id="GO:0009252">
    <property type="term" value="P:peptidoglycan biosynthetic process"/>
    <property type="evidence" value="ECO:0007669"/>
    <property type="project" value="UniProtKB-UniRule"/>
</dbReference>
<keyword evidence="3" id="KW-0460">Magnesium</keyword>
<comment type="cofactor">
    <cofactor evidence="3">
        <name>Mg(2+)</name>
        <dbReference type="ChEBI" id="CHEBI:18420"/>
    </cofactor>
</comment>
<dbReference type="GO" id="GO:0005524">
    <property type="term" value="F:ATP binding"/>
    <property type="evidence" value="ECO:0007669"/>
    <property type="project" value="UniProtKB-UniRule"/>
</dbReference>
<dbReference type="RefSeq" id="WP_186918852.1">
    <property type="nucleotide sequence ID" value="NZ_JACOPQ010000004.1"/>
</dbReference>
<dbReference type="GO" id="GO:0008360">
    <property type="term" value="P:regulation of cell shape"/>
    <property type="evidence" value="ECO:0007669"/>
    <property type="project" value="UniProtKB-KW"/>
</dbReference>
<dbReference type="AlphaFoldDB" id="A0A8J6JC34"/>
<proteinExistence type="inferred from homology"/>
<keyword evidence="3 4" id="KW-0133">Cell shape</keyword>
<dbReference type="EC" id="6.3.2.-" evidence="3"/>
<dbReference type="GO" id="GO:0051301">
    <property type="term" value="P:cell division"/>
    <property type="evidence" value="ECO:0007669"/>
    <property type="project" value="UniProtKB-KW"/>
</dbReference>
<keyword evidence="3 4" id="KW-0961">Cell wall biogenesis/degradation</keyword>
<comment type="subcellular location">
    <subcellularLocation>
        <location evidence="3 4">Cytoplasm</location>
    </subcellularLocation>
</comment>
<evidence type="ECO:0000259" key="5">
    <source>
        <dbReference type="Pfam" id="PF02875"/>
    </source>
</evidence>
<dbReference type="InterPro" id="IPR036615">
    <property type="entry name" value="Mur_ligase_C_dom_sf"/>
</dbReference>
<comment type="function">
    <text evidence="3">Catalyzes the addition of an amino acid to the nucleotide precursor UDP-N-acetylmuramoyl-L-alanyl-D-glutamate (UMAG) in the biosynthesis of bacterial cell-wall peptidoglycan.</text>
</comment>
<evidence type="ECO:0000256" key="1">
    <source>
        <dbReference type="ARBA" id="ARBA00004752"/>
    </source>
</evidence>
<dbReference type="InterPro" id="IPR035911">
    <property type="entry name" value="MurE/MurF_N"/>
</dbReference>
<comment type="pathway">
    <text evidence="1 3 4">Cell wall biogenesis; peptidoglycan biosynthesis.</text>
</comment>
<protein>
    <recommendedName>
        <fullName evidence="3">UDP-N-acetylmuramyl-tripeptide synthetase</fullName>
        <ecNumber evidence="3">6.3.2.-</ecNumber>
    </recommendedName>
    <alternativeName>
        <fullName evidence="3">UDP-MurNAc-tripeptide synthetase</fullName>
    </alternativeName>
</protein>
<comment type="PTM">
    <text evidence="3">Carboxylation is probably crucial for Mg(2+) binding and, consequently, for the gamma-phosphate positioning of ATP.</text>
</comment>
<feature type="domain" description="Mur ligase central" evidence="6">
    <location>
        <begin position="117"/>
        <end position="324"/>
    </location>
</feature>
<dbReference type="Pfam" id="PF02875">
    <property type="entry name" value="Mur_ligase_C"/>
    <property type="match status" value="1"/>
</dbReference>
<feature type="binding site" evidence="3">
    <location>
        <begin position="166"/>
        <end position="167"/>
    </location>
    <ligand>
        <name>UDP-N-acetyl-alpha-D-muramoyl-L-alanyl-D-glutamate</name>
        <dbReference type="ChEBI" id="CHEBI:83900"/>
    </ligand>
</feature>
<keyword evidence="3 4" id="KW-0131">Cell cycle</keyword>
<evidence type="ECO:0000256" key="3">
    <source>
        <dbReference type="HAMAP-Rule" id="MF_00208"/>
    </source>
</evidence>
<sequence>MLRPHYPLGDYYQILQKNGLLASSAPLRADLTRSVRMVSCDSQTVVPGTVFICKGAAFKAAYLLDAAAKGAFVYVSERVYPETTLPCLLVNDIRRAMALMADHAWGHPSGKLDIVGITGTKGKTTTAYYLKSILDEEARSRGRRETAILSTIVTDDGRERRPAKLTTPEPLDLQRHLFNAVDARVGRLTMEVSSQALKYHRVLGVEFAVGVFLNIGEDHISPVEHPDFEDYFSSKLMLFSRCRTAVVNLDCDHADRVLEAARVCPEVISFSRRDENADVFAGCIRKEENATLFRVRTPRWARELRLPMPGLFNVENALAAVAAAEALGVGAEAVYNGLALASVPGRMETYHSASGGLTVIVDYAHNGMSLEAILSSVRREYPDRELTVVFGCTGGKGLDRREGMAAAAGRWADRIILTEDDPGPEEVVDICADIGRYLAPCGKDYTVIPDREEAVETAVMEVCRPSVVILAGKGAEQQQKRKNGPEPCVPDGMLAQKALARFDANLAVFNCFPLLGQP</sequence>
<keyword evidence="3 4" id="KW-0132">Cell division</keyword>